<comment type="caution">
    <text evidence="3">The sequence shown here is derived from an EMBL/GenBank/DDBJ whole genome shotgun (WGS) entry which is preliminary data.</text>
</comment>
<keyword evidence="4" id="KW-1185">Reference proteome</keyword>
<dbReference type="Proteomes" id="UP001596096">
    <property type="component" value="Unassembled WGS sequence"/>
</dbReference>
<name>A0ABW1BR18_9ACTN</name>
<dbReference type="PANTHER" id="PTHR34704">
    <property type="entry name" value="ATPASE"/>
    <property type="match status" value="1"/>
</dbReference>
<evidence type="ECO:0000259" key="2">
    <source>
        <dbReference type="Pfam" id="PF03008"/>
    </source>
</evidence>
<dbReference type="RefSeq" id="WP_308248814.1">
    <property type="nucleotide sequence ID" value="NZ_JAHKRN010000004.1"/>
</dbReference>
<dbReference type="Pfam" id="PF03008">
    <property type="entry name" value="DUF234"/>
    <property type="match status" value="1"/>
</dbReference>
<dbReference type="EMBL" id="JBHSNW010000004">
    <property type="protein sequence ID" value="MFC5815524.1"/>
    <property type="molecule type" value="Genomic_DNA"/>
</dbReference>
<dbReference type="PANTHER" id="PTHR34704:SF1">
    <property type="entry name" value="ATPASE"/>
    <property type="match status" value="1"/>
</dbReference>
<accession>A0ABW1BR18</accession>
<dbReference type="Pfam" id="PF01637">
    <property type="entry name" value="ATPase_2"/>
    <property type="match status" value="1"/>
</dbReference>
<dbReference type="GO" id="GO:0005524">
    <property type="term" value="F:ATP binding"/>
    <property type="evidence" value="ECO:0007669"/>
    <property type="project" value="UniProtKB-KW"/>
</dbReference>
<evidence type="ECO:0000313" key="4">
    <source>
        <dbReference type="Proteomes" id="UP001596096"/>
    </source>
</evidence>
<proteinExistence type="predicted"/>
<protein>
    <submittedName>
        <fullName evidence="3">ATP-binding protein</fullName>
    </submittedName>
</protein>
<sequence length="465" mass="51512">MFIGRSRELAALGRFFTRVGTGDRPGRAVLMRGRRRVGKSRLAEEFIHRSGVPSVFYTAATEPISEQLASFSASVATSDLPGAALFGEVAPTSWDSALRLLAQAVPQDSPSIVVIDELPYMIAQDPHLEGRLQRLFDREFSRRPMLLILIGSDLSVMEAINQYDRPFYMRASDMVIHPLTPADVAERLRLPPAEAIDAYLVTGGLPMILDEWPTGASLWEYLDGAIPDPMSALTVSGVRAMAAEFPPESQATMLLKSIGSGQRTFSSVLRATGGMPTTSAKRGMQVLLDKRMVTAELPLSTKPSRETRYHIADTHLRFWLSFVEPGLTEIDRGRGDLALKRIERSWTAWRGMAVEPVVRESLRRMDGLPEETGAVGGYWTRTNDPEIDLVGADREPVAKRVTLLGSIKWLENRPFDHHDLTELIVHRSKMPGADADTPLYAVSRAGCTVDGVRHVTPEELIEAWR</sequence>
<dbReference type="InterPro" id="IPR004256">
    <property type="entry name" value="DUF234"/>
</dbReference>
<keyword evidence="3" id="KW-0067">ATP-binding</keyword>
<organism evidence="3 4">
    <name type="scientific">Nonomuraea harbinensis</name>
    <dbReference type="NCBI Taxonomy" id="1286938"/>
    <lineage>
        <taxon>Bacteria</taxon>
        <taxon>Bacillati</taxon>
        <taxon>Actinomycetota</taxon>
        <taxon>Actinomycetes</taxon>
        <taxon>Streptosporangiales</taxon>
        <taxon>Streptosporangiaceae</taxon>
        <taxon>Nonomuraea</taxon>
    </lineage>
</organism>
<evidence type="ECO:0000259" key="1">
    <source>
        <dbReference type="Pfam" id="PF01637"/>
    </source>
</evidence>
<dbReference type="InterPro" id="IPR027417">
    <property type="entry name" value="P-loop_NTPase"/>
</dbReference>
<feature type="domain" description="ATPase" evidence="1">
    <location>
        <begin position="25"/>
        <end position="209"/>
    </location>
</feature>
<feature type="domain" description="DUF234" evidence="2">
    <location>
        <begin position="319"/>
        <end position="411"/>
    </location>
</feature>
<dbReference type="InterPro" id="IPR011579">
    <property type="entry name" value="ATPase_dom"/>
</dbReference>
<dbReference type="SUPFAM" id="SSF52540">
    <property type="entry name" value="P-loop containing nucleoside triphosphate hydrolases"/>
    <property type="match status" value="1"/>
</dbReference>
<reference evidence="4" key="1">
    <citation type="journal article" date="2019" name="Int. J. Syst. Evol. Microbiol.">
        <title>The Global Catalogue of Microorganisms (GCM) 10K type strain sequencing project: providing services to taxonomists for standard genome sequencing and annotation.</title>
        <authorList>
            <consortium name="The Broad Institute Genomics Platform"/>
            <consortium name="The Broad Institute Genome Sequencing Center for Infectious Disease"/>
            <person name="Wu L."/>
            <person name="Ma J."/>
        </authorList>
    </citation>
    <scope>NUCLEOTIDE SEQUENCE [LARGE SCALE GENOMIC DNA]</scope>
    <source>
        <strain evidence="4">CGMCC 4.7106</strain>
    </source>
</reference>
<keyword evidence="3" id="KW-0547">Nucleotide-binding</keyword>
<gene>
    <name evidence="3" type="ORF">ACFPUY_10555</name>
</gene>
<dbReference type="Gene3D" id="3.40.50.300">
    <property type="entry name" value="P-loop containing nucleotide triphosphate hydrolases"/>
    <property type="match status" value="1"/>
</dbReference>
<evidence type="ECO:0000313" key="3">
    <source>
        <dbReference type="EMBL" id="MFC5815524.1"/>
    </source>
</evidence>